<organism evidence="2 3">
    <name type="scientific">Haloarchaeobius iranensis</name>
    <dbReference type="NCBI Taxonomy" id="996166"/>
    <lineage>
        <taxon>Archaea</taxon>
        <taxon>Methanobacteriati</taxon>
        <taxon>Methanobacteriota</taxon>
        <taxon>Stenosarchaea group</taxon>
        <taxon>Halobacteria</taxon>
        <taxon>Halobacteriales</taxon>
        <taxon>Halorubellaceae</taxon>
        <taxon>Haloarchaeobius</taxon>
    </lineage>
</organism>
<keyword evidence="3" id="KW-1185">Reference proteome</keyword>
<dbReference type="Pfam" id="PF23959">
    <property type="entry name" value="DUF7288"/>
    <property type="match status" value="1"/>
</dbReference>
<keyword evidence="1" id="KW-0812">Transmembrane</keyword>
<name>A0A1G9WH02_9EURY</name>
<protein>
    <submittedName>
        <fullName evidence="2">Uncharacterized protein</fullName>
    </submittedName>
</protein>
<evidence type="ECO:0000313" key="3">
    <source>
        <dbReference type="Proteomes" id="UP000199370"/>
    </source>
</evidence>
<evidence type="ECO:0000256" key="1">
    <source>
        <dbReference type="SAM" id="Phobius"/>
    </source>
</evidence>
<sequence length="213" mass="23191">MNDDRSQAYTLEGFIGSILLLTAILFAFQSVVILPTTSGSVSLDIQEQLRTSANDVMIISGDDGGLSCQVRYWNESSEPYFAEGQSKDRGYGVNPPPNVTTCDADGTQFGAMLNETFGEQEQEYNIIVSYRNNSSTEAVTMVSRGSPNAPAVSTTYTVTLYDDQRILGDCGGAQCPTLPAAYADSNVYFPIPEADEFEDSPIYNVVVVRVVIW</sequence>
<evidence type="ECO:0000313" key="2">
    <source>
        <dbReference type="EMBL" id="SDM83818.1"/>
    </source>
</evidence>
<keyword evidence="1" id="KW-0472">Membrane</keyword>
<dbReference type="InterPro" id="IPR055712">
    <property type="entry name" value="DUF7288"/>
</dbReference>
<dbReference type="RefSeq" id="WP_089732932.1">
    <property type="nucleotide sequence ID" value="NZ_FNIA01000008.1"/>
</dbReference>
<dbReference type="AlphaFoldDB" id="A0A1G9WH02"/>
<dbReference type="EMBL" id="FNIA01000008">
    <property type="protein sequence ID" value="SDM83818.1"/>
    <property type="molecule type" value="Genomic_DNA"/>
</dbReference>
<gene>
    <name evidence="2" type="ORF">SAMN05192554_10869</name>
</gene>
<dbReference type="Proteomes" id="UP000199370">
    <property type="component" value="Unassembled WGS sequence"/>
</dbReference>
<feature type="transmembrane region" description="Helical" evidence="1">
    <location>
        <begin position="14"/>
        <end position="34"/>
    </location>
</feature>
<reference evidence="2 3" key="1">
    <citation type="submission" date="2016-10" db="EMBL/GenBank/DDBJ databases">
        <authorList>
            <person name="de Groot N.N."/>
        </authorList>
    </citation>
    <scope>NUCLEOTIDE SEQUENCE [LARGE SCALE GENOMIC DNA]</scope>
    <source>
        <strain evidence="3">EB21,IBRC-M 10013,KCTC 4048</strain>
    </source>
</reference>
<dbReference type="STRING" id="996166.SAMN05192554_10869"/>
<proteinExistence type="predicted"/>
<dbReference type="OrthoDB" id="324613at2157"/>
<keyword evidence="1" id="KW-1133">Transmembrane helix</keyword>
<accession>A0A1G9WH02</accession>